<keyword evidence="1" id="KW-0378">Hydrolase</keyword>
<keyword evidence="4" id="KW-0472">Membrane</keyword>
<evidence type="ECO:0000256" key="2">
    <source>
        <dbReference type="ARBA" id="ARBA00023326"/>
    </source>
</evidence>
<evidence type="ECO:0000256" key="4">
    <source>
        <dbReference type="SAM" id="Phobius"/>
    </source>
</evidence>
<dbReference type="Gene3D" id="2.60.40.10">
    <property type="entry name" value="Immunoglobulins"/>
    <property type="match status" value="2"/>
</dbReference>
<dbReference type="SUPFAM" id="SSF63829">
    <property type="entry name" value="Calcium-dependent phosphotriesterase"/>
    <property type="match status" value="1"/>
</dbReference>
<dbReference type="InterPro" id="IPR036116">
    <property type="entry name" value="FN3_sf"/>
</dbReference>
<evidence type="ECO:0000256" key="3">
    <source>
        <dbReference type="SAM" id="MobiDB-lite"/>
    </source>
</evidence>
<evidence type="ECO:0000259" key="5">
    <source>
        <dbReference type="PROSITE" id="PS50853"/>
    </source>
</evidence>
<feature type="domain" description="Fibronectin type-III" evidence="5">
    <location>
        <begin position="538"/>
        <end position="637"/>
    </location>
</feature>
<keyword evidence="7" id="KW-1185">Reference proteome</keyword>
<keyword evidence="4" id="KW-0812">Transmembrane</keyword>
<evidence type="ECO:0000256" key="1">
    <source>
        <dbReference type="ARBA" id="ARBA00023295"/>
    </source>
</evidence>
<accession>A0A3D9SKT7</accession>
<dbReference type="Proteomes" id="UP000256661">
    <property type="component" value="Unassembled WGS sequence"/>
</dbReference>
<evidence type="ECO:0000313" key="6">
    <source>
        <dbReference type="EMBL" id="REE95000.1"/>
    </source>
</evidence>
<reference evidence="6 7" key="1">
    <citation type="submission" date="2018-08" db="EMBL/GenBank/DDBJ databases">
        <title>Sequencing the genomes of 1000 actinobacteria strains.</title>
        <authorList>
            <person name="Klenk H.-P."/>
        </authorList>
    </citation>
    <scope>NUCLEOTIDE SEQUENCE [LARGE SCALE GENOMIC DNA]</scope>
    <source>
        <strain evidence="6 7">DSM 43927</strain>
    </source>
</reference>
<comment type="caution">
    <text evidence="6">The sequence shown here is derived from an EMBL/GenBank/DDBJ whole genome shotgun (WGS) entry which is preliminary data.</text>
</comment>
<protein>
    <recommendedName>
        <fullName evidence="5">Fibronectin type-III domain-containing protein</fullName>
    </recommendedName>
</protein>
<feature type="region of interest" description="Disordered" evidence="3">
    <location>
        <begin position="1"/>
        <end position="21"/>
    </location>
</feature>
<dbReference type="EMBL" id="QTTT01000001">
    <property type="protein sequence ID" value="REE95000.1"/>
    <property type="molecule type" value="Genomic_DNA"/>
</dbReference>
<dbReference type="SMART" id="SM00060">
    <property type="entry name" value="FN3"/>
    <property type="match status" value="3"/>
</dbReference>
<feature type="region of interest" description="Disordered" evidence="3">
    <location>
        <begin position="523"/>
        <end position="553"/>
    </location>
</feature>
<dbReference type="InterPro" id="IPR013783">
    <property type="entry name" value="Ig-like_fold"/>
</dbReference>
<dbReference type="PROSITE" id="PS50853">
    <property type="entry name" value="FN3"/>
    <property type="match status" value="2"/>
</dbReference>
<keyword evidence="2" id="KW-0119">Carbohydrate metabolism</keyword>
<feature type="compositionally biased region" description="Polar residues" evidence="3">
    <location>
        <begin position="544"/>
        <end position="553"/>
    </location>
</feature>
<dbReference type="AlphaFoldDB" id="A0A3D9SKT7"/>
<feature type="domain" description="Fibronectin type-III" evidence="5">
    <location>
        <begin position="435"/>
        <end position="533"/>
    </location>
</feature>
<evidence type="ECO:0000313" key="7">
    <source>
        <dbReference type="Proteomes" id="UP000256661"/>
    </source>
</evidence>
<dbReference type="GO" id="GO:0000272">
    <property type="term" value="P:polysaccharide catabolic process"/>
    <property type="evidence" value="ECO:0007669"/>
    <property type="project" value="UniProtKB-KW"/>
</dbReference>
<feature type="region of interest" description="Disordered" evidence="3">
    <location>
        <begin position="378"/>
        <end position="450"/>
    </location>
</feature>
<name>A0A3D9SKT7_9ACTN</name>
<keyword evidence="1" id="KW-0326">Glycosidase</keyword>
<feature type="transmembrane region" description="Helical" evidence="4">
    <location>
        <begin position="44"/>
        <end position="65"/>
    </location>
</feature>
<feature type="compositionally biased region" description="Basic residues" evidence="3">
    <location>
        <begin position="1"/>
        <end position="13"/>
    </location>
</feature>
<keyword evidence="2" id="KW-0624">Polysaccharide degradation</keyword>
<gene>
    <name evidence="6" type="ORF">DFJ69_0370</name>
</gene>
<sequence length="808" mass="84800">MARRRGGSHKRRGRCDGRKTGILSRERRPGLSGFLRRVFGRDRLTGQVALGLVGVLAVTAVVYGVGVASAKYELSDIGAWLSASRKGTVVHANGLAGKVDGRADLIAGMRGHRIRVVQDGTTVLLVDEVTGVVSRLDPSQLKVAQSRPFAVGVQVVVGAGSAYTIDSVKGTVQRIDPVDLSAVGAPARLTPPLGQAGIDGRGRLWVPAPQTGQAVPVHAGVPQTPVTVGRPGDRLALSIAAGVPVIANSTDATATVVKPEGLQKVALPSTVTRAGRAGAQVPPVTDGQVVPMLGAEGSLVLLDTGVGSITSVALKMARHDFGVPQMLGPRVYIPDETAGALVVYHSVSGSFEARLPVTGRPGPLEVFVKDGLLWVNDPDDENALSVDDKGIPKRIRKYDPEVPGGKRNPLPTPKPSGDADPEPRRPQPRPGTDDPPGAPQAVIARGSGGTITVTFRRSARSRIAPTGYVLRNRFGLPVAGASPGEIRDDGTALRFTVPGLPCGRDFTFRVVVRYVDPRTRRPVDGAFAESDPAQACAEPGAPESVSSTGDSGQISVSYGESGDTTAVKEYVLTDAAGLPVREATPSRIPPGDATRVFTVKGLDCNREYTFKVVARFKNGGQAGSPPTSLHPCKPPGAPANGTGYGSNRKVTLNWQNSGYDVTYVVTGPNGTSETKETTFTETGLANNRDHNYSAVAKNGAGTSSETTWRVSLAYPEFGTRNEHNNQTNTRIRADSNTGSSQVGTIPQGQYMDLTAICLKSGGSVTEPESGQTSQWWARIKWGSGIGYLNVTLMSGPDAPDEAHFECTD</sequence>
<proteinExistence type="predicted"/>
<dbReference type="GO" id="GO:0016798">
    <property type="term" value="F:hydrolase activity, acting on glycosyl bonds"/>
    <property type="evidence" value="ECO:0007669"/>
    <property type="project" value="UniProtKB-KW"/>
</dbReference>
<dbReference type="SUPFAM" id="SSF49265">
    <property type="entry name" value="Fibronectin type III"/>
    <property type="match status" value="2"/>
</dbReference>
<dbReference type="InterPro" id="IPR003961">
    <property type="entry name" value="FN3_dom"/>
</dbReference>
<keyword evidence="4" id="KW-1133">Transmembrane helix</keyword>
<organism evidence="6 7">
    <name type="scientific">Thermomonospora umbrina</name>
    <dbReference type="NCBI Taxonomy" id="111806"/>
    <lineage>
        <taxon>Bacteria</taxon>
        <taxon>Bacillati</taxon>
        <taxon>Actinomycetota</taxon>
        <taxon>Actinomycetes</taxon>
        <taxon>Streptosporangiales</taxon>
        <taxon>Thermomonosporaceae</taxon>
        <taxon>Thermomonospora</taxon>
    </lineage>
</organism>